<keyword evidence="5" id="KW-1185">Reference proteome</keyword>
<dbReference type="AlphaFoldDB" id="A0A224V2L1"/>
<reference evidence="2 4" key="1">
    <citation type="journal article" date="2017" name="Biosci Microbiota Food Health">
        <title>Genomic characterization reconfirms the taxonomic status of Lactobacillus parakefiri.</title>
        <authorList>
            <person name="Tanizawa Y."/>
            <person name="Kobayashi H."/>
            <person name="Kaminuma E."/>
            <person name="Sakamoto M."/>
            <person name="Ohkuma M."/>
            <person name="Nakamura Y."/>
            <person name="Arita M."/>
            <person name="Tohno M."/>
        </authorList>
    </citation>
    <scope>NUCLEOTIDE SEQUENCE [LARGE SCALE GENOMIC DNA]</scope>
    <source>
        <strain evidence="2 4">JCM 8573</strain>
    </source>
</reference>
<dbReference type="EMBL" id="PUFL01000061">
    <property type="protein sequence ID" value="TDG90886.1"/>
    <property type="molecule type" value="Genomic_DNA"/>
</dbReference>
<reference evidence="3 5" key="2">
    <citation type="journal article" date="2019" name="Appl. Microbiol. Biotechnol.">
        <title>Uncovering carbohydrate metabolism through a genotype-phenotype association study of 56 lactic acid bacteria genomes.</title>
        <authorList>
            <person name="Buron-Moles G."/>
            <person name="Chailyan A."/>
            <person name="Dolejs I."/>
            <person name="Forster J."/>
            <person name="Miks M.H."/>
        </authorList>
    </citation>
    <scope>NUCLEOTIDE SEQUENCE [LARGE SCALE GENOMIC DNA]</scope>
    <source>
        <strain evidence="3 5">DSM 10551</strain>
    </source>
</reference>
<evidence type="ECO:0000313" key="4">
    <source>
        <dbReference type="Proteomes" id="UP000214739"/>
    </source>
</evidence>
<gene>
    <name evidence="3" type="ORF">C5L28_000381</name>
    <name evidence="2" type="ORF">LPKJCM_00159</name>
</gene>
<keyword evidence="1" id="KW-0812">Transmembrane</keyword>
<sequence>MNLLTILVFYVLSILIGLAIEGYTYWAGSQRQIKAKLNW</sequence>
<evidence type="ECO:0000256" key="1">
    <source>
        <dbReference type="SAM" id="Phobius"/>
    </source>
</evidence>
<accession>A0A224V2L1</accession>
<evidence type="ECO:0000313" key="3">
    <source>
        <dbReference type="EMBL" id="TDG90886.1"/>
    </source>
</evidence>
<organism evidence="2 4">
    <name type="scientific">Lentilactobacillus parakefiri</name>
    <dbReference type="NCBI Taxonomy" id="152332"/>
    <lineage>
        <taxon>Bacteria</taxon>
        <taxon>Bacillati</taxon>
        <taxon>Bacillota</taxon>
        <taxon>Bacilli</taxon>
        <taxon>Lactobacillales</taxon>
        <taxon>Lactobacillaceae</taxon>
        <taxon>Lentilactobacillus</taxon>
    </lineage>
</organism>
<feature type="transmembrane region" description="Helical" evidence="1">
    <location>
        <begin position="6"/>
        <end position="26"/>
    </location>
</feature>
<dbReference type="Proteomes" id="UP000214739">
    <property type="component" value="Unassembled WGS sequence"/>
</dbReference>
<evidence type="ECO:0000313" key="2">
    <source>
        <dbReference type="EMBL" id="GAW71088.1"/>
    </source>
</evidence>
<comment type="caution">
    <text evidence="2">The sequence shown here is derived from an EMBL/GenBank/DDBJ whole genome shotgun (WGS) entry which is preliminary data.</text>
</comment>
<dbReference type="Proteomes" id="UP000294668">
    <property type="component" value="Unassembled WGS sequence"/>
</dbReference>
<keyword evidence="1" id="KW-1133">Transmembrane helix</keyword>
<protein>
    <submittedName>
        <fullName evidence="2">Uncharacterized protein</fullName>
    </submittedName>
</protein>
<reference evidence="3" key="3">
    <citation type="submission" date="2019-02" db="EMBL/GenBank/DDBJ databases">
        <authorList>
            <person name="Buron G."/>
            <person name="Chaylann A."/>
            <person name="Dolejs I."/>
            <person name="Forster J."/>
            <person name="Miks M.H."/>
        </authorList>
    </citation>
    <scope>NUCLEOTIDE SEQUENCE</scope>
    <source>
        <strain evidence="3">DSM 10551</strain>
    </source>
</reference>
<proteinExistence type="predicted"/>
<keyword evidence="1" id="KW-0472">Membrane</keyword>
<dbReference type="EMBL" id="BDGB01000009">
    <property type="protein sequence ID" value="GAW71088.1"/>
    <property type="molecule type" value="Genomic_DNA"/>
</dbReference>
<name>A0A224V2L1_9LACO</name>
<evidence type="ECO:0000313" key="5">
    <source>
        <dbReference type="Proteomes" id="UP000294668"/>
    </source>
</evidence>